<dbReference type="InterPro" id="IPR005814">
    <property type="entry name" value="Aminotrans_3"/>
</dbReference>
<dbReference type="KEGG" id="mmag:MMAD_03390"/>
<dbReference type="GO" id="GO:0030170">
    <property type="term" value="F:pyridoxal phosphate binding"/>
    <property type="evidence" value="ECO:0007669"/>
    <property type="project" value="InterPro"/>
</dbReference>
<keyword evidence="5" id="KW-0032">Aminotransferase</keyword>
<evidence type="ECO:0000256" key="2">
    <source>
        <dbReference type="ARBA" id="ARBA00008954"/>
    </source>
</evidence>
<comment type="cofactor">
    <cofactor evidence="1">
        <name>pyridoxal 5'-phosphate</name>
        <dbReference type="ChEBI" id="CHEBI:597326"/>
    </cofactor>
</comment>
<dbReference type="PANTHER" id="PTHR45688">
    <property type="match status" value="1"/>
</dbReference>
<dbReference type="SUPFAM" id="SSF53383">
    <property type="entry name" value="PLP-dependent transferases"/>
    <property type="match status" value="1"/>
</dbReference>
<reference evidence="7 8" key="1">
    <citation type="journal article" date="2019" name="Emerg. Microbes Infect.">
        <title>Comprehensive subspecies identification of 175 nontuberculous mycobacteria species based on 7547 genomic profiles.</title>
        <authorList>
            <person name="Matsumoto Y."/>
            <person name="Kinjo T."/>
            <person name="Motooka D."/>
            <person name="Nabeya D."/>
            <person name="Jung N."/>
            <person name="Uechi K."/>
            <person name="Horii T."/>
            <person name="Iida T."/>
            <person name="Fujita J."/>
            <person name="Nakamura S."/>
        </authorList>
    </citation>
    <scope>NUCLEOTIDE SEQUENCE [LARGE SCALE GENOMIC DNA]</scope>
    <source>
        <strain evidence="7 8">JCM 13574</strain>
    </source>
</reference>
<dbReference type="Gene3D" id="3.90.1150.10">
    <property type="entry name" value="Aspartate Aminotransferase, domain 1"/>
    <property type="match status" value="1"/>
</dbReference>
<dbReference type="EMBL" id="AP022610">
    <property type="protein sequence ID" value="BBZ26044.1"/>
    <property type="molecule type" value="Genomic_DNA"/>
</dbReference>
<accession>A0A7I7X8Z8</accession>
<dbReference type="InterPro" id="IPR015424">
    <property type="entry name" value="PyrdxlP-dep_Trfase"/>
</dbReference>
<dbReference type="GO" id="GO:0008453">
    <property type="term" value="F:alanine-glyoxylate transaminase activity"/>
    <property type="evidence" value="ECO:0007669"/>
    <property type="project" value="UniProtKB-EC"/>
</dbReference>
<evidence type="ECO:0000256" key="4">
    <source>
        <dbReference type="ARBA" id="ARBA00013049"/>
    </source>
</evidence>
<evidence type="ECO:0000256" key="3">
    <source>
        <dbReference type="ARBA" id="ARBA00011881"/>
    </source>
</evidence>
<sequence length="137" mass="13967">MCAAAGRAVLATIVGDRLPEHAATVGGLLADGLRGLTGSPGGEHVGDVRGRGLAIGLELVDPHTGERDARMAAQVVYRAWELGAVVYYVGGNVLEITPPLVLTEAEAGRAVEILGAAIADAAAGRVDAQEVARYAGW</sequence>
<dbReference type="EC" id="2.6.1.44" evidence="4"/>
<keyword evidence="8" id="KW-1185">Reference proteome</keyword>
<proteinExistence type="inferred from homology"/>
<gene>
    <name evidence="7" type="ORF">MMAD_03390</name>
</gene>
<dbReference type="Pfam" id="PF00202">
    <property type="entry name" value="Aminotran_3"/>
    <property type="match status" value="1"/>
</dbReference>
<dbReference type="Proteomes" id="UP000466517">
    <property type="component" value="Chromosome"/>
</dbReference>
<dbReference type="InterPro" id="IPR015422">
    <property type="entry name" value="PyrdxlP-dep_Trfase_small"/>
</dbReference>
<evidence type="ECO:0000256" key="5">
    <source>
        <dbReference type="ARBA" id="ARBA00022576"/>
    </source>
</evidence>
<comment type="subunit">
    <text evidence="3">Homotetramer.</text>
</comment>
<evidence type="ECO:0000256" key="6">
    <source>
        <dbReference type="ARBA" id="ARBA00022679"/>
    </source>
</evidence>
<organism evidence="7 8">
    <name type="scientific">Mycolicibacterium madagascariense</name>
    <dbReference type="NCBI Taxonomy" id="212765"/>
    <lineage>
        <taxon>Bacteria</taxon>
        <taxon>Bacillati</taxon>
        <taxon>Actinomycetota</taxon>
        <taxon>Actinomycetes</taxon>
        <taxon>Mycobacteriales</taxon>
        <taxon>Mycobacteriaceae</taxon>
        <taxon>Mycolicibacterium</taxon>
    </lineage>
</organism>
<protein>
    <recommendedName>
        <fullName evidence="4">alanine--glyoxylate transaminase</fullName>
        <ecNumber evidence="4">2.6.1.44</ecNumber>
    </recommendedName>
</protein>
<evidence type="ECO:0000256" key="1">
    <source>
        <dbReference type="ARBA" id="ARBA00001933"/>
    </source>
</evidence>
<dbReference type="AlphaFoldDB" id="A0A7I7X8Z8"/>
<keyword evidence="6" id="KW-0808">Transferase</keyword>
<comment type="similarity">
    <text evidence="2">Belongs to the class-III pyridoxal-phosphate-dependent aminotransferase family.</text>
</comment>
<dbReference type="PANTHER" id="PTHR45688:SF3">
    <property type="entry name" value="ALANINE--GLYOXYLATE AMINOTRANSFERASE 2, MITOCHONDRIAL"/>
    <property type="match status" value="1"/>
</dbReference>
<name>A0A7I7X8Z8_9MYCO</name>
<evidence type="ECO:0000313" key="8">
    <source>
        <dbReference type="Proteomes" id="UP000466517"/>
    </source>
</evidence>
<evidence type="ECO:0000313" key="7">
    <source>
        <dbReference type="EMBL" id="BBZ26044.1"/>
    </source>
</evidence>